<protein>
    <submittedName>
        <fullName evidence="5">DNA replication protein DnaC</fullName>
    </submittedName>
</protein>
<dbReference type="InterPro" id="IPR028350">
    <property type="entry name" value="DNAC/IstB-like"/>
</dbReference>
<dbReference type="PANTHER" id="PTHR30050">
    <property type="entry name" value="CHROMOSOMAL REPLICATION INITIATOR PROTEIN DNAA"/>
    <property type="match status" value="1"/>
</dbReference>
<dbReference type="AlphaFoldDB" id="A0A4R3KJ26"/>
<evidence type="ECO:0000256" key="2">
    <source>
        <dbReference type="ARBA" id="ARBA00022741"/>
    </source>
</evidence>
<evidence type="ECO:0000313" key="6">
    <source>
        <dbReference type="Proteomes" id="UP000295807"/>
    </source>
</evidence>
<feature type="domain" description="AAA+ ATPase" evidence="4">
    <location>
        <begin position="99"/>
        <end position="229"/>
    </location>
</feature>
<keyword evidence="2" id="KW-0547">Nucleotide-binding</keyword>
<evidence type="ECO:0000313" key="5">
    <source>
        <dbReference type="EMBL" id="TCS83644.1"/>
    </source>
</evidence>
<dbReference type="RefSeq" id="WP_132130813.1">
    <property type="nucleotide sequence ID" value="NZ_CP042432.1"/>
</dbReference>
<evidence type="ECO:0000259" key="4">
    <source>
        <dbReference type="SMART" id="SM00382"/>
    </source>
</evidence>
<dbReference type="OrthoDB" id="8064373at2"/>
<organism evidence="5 6">
    <name type="scientific">Anseongella ginsenosidimutans</name>
    <dbReference type="NCBI Taxonomy" id="496056"/>
    <lineage>
        <taxon>Bacteria</taxon>
        <taxon>Pseudomonadati</taxon>
        <taxon>Bacteroidota</taxon>
        <taxon>Sphingobacteriia</taxon>
        <taxon>Sphingobacteriales</taxon>
        <taxon>Sphingobacteriaceae</taxon>
        <taxon>Anseongella</taxon>
    </lineage>
</organism>
<dbReference type="EMBL" id="SMAD01000033">
    <property type="protein sequence ID" value="TCS83644.1"/>
    <property type="molecule type" value="Genomic_DNA"/>
</dbReference>
<dbReference type="InterPro" id="IPR002611">
    <property type="entry name" value="IstB_ATP-bd"/>
</dbReference>
<gene>
    <name evidence="5" type="ORF">EDD80_1332</name>
</gene>
<dbReference type="InterPro" id="IPR003593">
    <property type="entry name" value="AAA+_ATPase"/>
</dbReference>
<dbReference type="InterPro" id="IPR047661">
    <property type="entry name" value="IstB"/>
</dbReference>
<dbReference type="PANTHER" id="PTHR30050:SF4">
    <property type="entry name" value="ATP-BINDING PROTEIN RV3427C IN INSERTION SEQUENCE-RELATED"/>
    <property type="match status" value="1"/>
</dbReference>
<dbReference type="InterPro" id="IPR027417">
    <property type="entry name" value="P-loop_NTPase"/>
</dbReference>
<dbReference type="SUPFAM" id="SSF52540">
    <property type="entry name" value="P-loop containing nucleoside triphosphate hydrolases"/>
    <property type="match status" value="1"/>
</dbReference>
<comment type="similarity">
    <text evidence="1">Belongs to the IS21/IS1162 putative ATP-binding protein family.</text>
</comment>
<name>A0A4R3KJ26_9SPHI</name>
<dbReference type="Gene3D" id="3.40.50.300">
    <property type="entry name" value="P-loop containing nucleotide triphosphate hydrolases"/>
    <property type="match status" value="1"/>
</dbReference>
<dbReference type="Pfam" id="PF01695">
    <property type="entry name" value="IstB_IS21"/>
    <property type="match status" value="1"/>
</dbReference>
<evidence type="ECO:0000256" key="1">
    <source>
        <dbReference type="ARBA" id="ARBA00008059"/>
    </source>
</evidence>
<sequence>MNTVETIQKQCQLLRLGAVAYQVEALADQAAGEGISYLQFAQRLLESEIDQRRERDLERRKKAAHLPARHRLEQFDTTGQENLPPARLQQLKELSWLDQQFNIILMGPPGTGKTLLAAGLCHQAIGQGYRAYFRTMQELVDILKARELSARAKTDYRRLCKAQLIVIDDLMMTPQSSTEANLFFHFINQLHEQTSFVITTNKSPKQWVEVLGDEVLTTALLDRLLYRCEVIQHAGQSYRMKHRKSIFETLS</sequence>
<keyword evidence="6" id="KW-1185">Reference proteome</keyword>
<dbReference type="GO" id="GO:0006260">
    <property type="term" value="P:DNA replication"/>
    <property type="evidence" value="ECO:0007669"/>
    <property type="project" value="TreeGrafter"/>
</dbReference>
<accession>A0A4R3KJ26</accession>
<dbReference type="PIRSF" id="PIRSF003073">
    <property type="entry name" value="DNAC_TnpB_IstB"/>
    <property type="match status" value="1"/>
</dbReference>
<dbReference type="GO" id="GO:0005524">
    <property type="term" value="F:ATP binding"/>
    <property type="evidence" value="ECO:0007669"/>
    <property type="project" value="UniProtKB-KW"/>
</dbReference>
<dbReference type="NCBIfam" id="NF038214">
    <property type="entry name" value="IS21_help_AAA"/>
    <property type="match status" value="1"/>
</dbReference>
<dbReference type="CDD" id="cd00009">
    <property type="entry name" value="AAA"/>
    <property type="match status" value="1"/>
</dbReference>
<proteinExistence type="inferred from homology"/>
<dbReference type="SMART" id="SM00382">
    <property type="entry name" value="AAA"/>
    <property type="match status" value="1"/>
</dbReference>
<keyword evidence="3" id="KW-0067">ATP-binding</keyword>
<reference evidence="5 6" key="1">
    <citation type="submission" date="2019-03" db="EMBL/GenBank/DDBJ databases">
        <title>Genomic Encyclopedia of Type Strains, Phase IV (KMG-IV): sequencing the most valuable type-strain genomes for metagenomic binning, comparative biology and taxonomic classification.</title>
        <authorList>
            <person name="Goeker M."/>
        </authorList>
    </citation>
    <scope>NUCLEOTIDE SEQUENCE [LARGE SCALE GENOMIC DNA]</scope>
    <source>
        <strain evidence="5 6">DSM 21100</strain>
    </source>
</reference>
<comment type="caution">
    <text evidence="5">The sequence shown here is derived from an EMBL/GenBank/DDBJ whole genome shotgun (WGS) entry which is preliminary data.</text>
</comment>
<evidence type="ECO:0000256" key="3">
    <source>
        <dbReference type="ARBA" id="ARBA00022840"/>
    </source>
</evidence>
<dbReference type="Proteomes" id="UP000295807">
    <property type="component" value="Unassembled WGS sequence"/>
</dbReference>